<proteinExistence type="predicted"/>
<evidence type="ECO:0000313" key="2">
    <source>
        <dbReference type="EMBL" id="KDN63158.1"/>
    </source>
</evidence>
<dbReference type="InterPro" id="IPR004827">
    <property type="entry name" value="bZIP"/>
</dbReference>
<name>A0A066X1Z4_COLSU</name>
<dbReference type="GO" id="GO:0003700">
    <property type="term" value="F:DNA-binding transcription factor activity"/>
    <property type="evidence" value="ECO:0007669"/>
    <property type="project" value="InterPro"/>
</dbReference>
<dbReference type="OrthoDB" id="194358at2759"/>
<dbReference type="CDD" id="cd14688">
    <property type="entry name" value="bZIP_YAP"/>
    <property type="match status" value="1"/>
</dbReference>
<dbReference type="HOGENOM" id="CLU_059772_0_0_1"/>
<dbReference type="AlphaFoldDB" id="A0A066X1Z4"/>
<sequence length="264" mass="30005">MSSHQDFYVANTQVSKTRFKNQQSSASDSVVDTDEDWTKISDPMERRRIQNRIAQRKHRRKLERRLKDLQNNTRIVAKFKSLTPHVQTSTKEQSTHIPTVAMDPHTFPPPFHTRKNFSFPQPTIGACENPKTDTSLIVTDKMHPWDRIVTTRCTQPPLSAVATELYPGHLAARVPVTLPVVDHSNHATKWGFSSRVDVSTLFMAPSVHVQDTSLSVPGSDHPSGSQADFLWWLHPCDGQGYDIFEQNALPSQILQQSTGHWGWY</sequence>
<dbReference type="Gene3D" id="1.20.5.170">
    <property type="match status" value="1"/>
</dbReference>
<evidence type="ECO:0000259" key="1">
    <source>
        <dbReference type="PROSITE" id="PS00036"/>
    </source>
</evidence>
<dbReference type="STRING" id="1173701.A0A066X1Z4"/>
<dbReference type="EMBL" id="JMSE01001260">
    <property type="protein sequence ID" value="KDN63158.1"/>
    <property type="molecule type" value="Genomic_DNA"/>
</dbReference>
<accession>A0A066X1Z4</accession>
<dbReference type="InterPro" id="IPR046347">
    <property type="entry name" value="bZIP_sf"/>
</dbReference>
<comment type="caution">
    <text evidence="2">The sequence shown here is derived from an EMBL/GenBank/DDBJ whole genome shotgun (WGS) entry which is preliminary data.</text>
</comment>
<dbReference type="InterPro" id="IPR052635">
    <property type="entry name" value="Sec_Metab_Biosynth_Reg"/>
</dbReference>
<dbReference type="SUPFAM" id="SSF57959">
    <property type="entry name" value="Leucine zipper domain"/>
    <property type="match status" value="1"/>
</dbReference>
<organism evidence="2 3">
    <name type="scientific">Colletotrichum sublineola</name>
    <name type="common">Sorghum anthracnose fungus</name>
    <dbReference type="NCBI Taxonomy" id="1173701"/>
    <lineage>
        <taxon>Eukaryota</taxon>
        <taxon>Fungi</taxon>
        <taxon>Dikarya</taxon>
        <taxon>Ascomycota</taxon>
        <taxon>Pezizomycotina</taxon>
        <taxon>Sordariomycetes</taxon>
        <taxon>Hypocreomycetidae</taxon>
        <taxon>Glomerellales</taxon>
        <taxon>Glomerellaceae</taxon>
        <taxon>Colletotrichum</taxon>
        <taxon>Colletotrichum graminicola species complex</taxon>
    </lineage>
</organism>
<dbReference type="PANTHER" id="PTHR39607:SF3">
    <property type="entry name" value="BZIP DOMAIN-CONTAINING PROTEIN"/>
    <property type="match status" value="1"/>
</dbReference>
<keyword evidence="3" id="KW-1185">Reference proteome</keyword>
<reference evidence="3" key="1">
    <citation type="journal article" date="2014" name="Genome Announc.">
        <title>Draft genome sequence of Colletotrichum sublineola, a destructive pathogen of cultivated sorghum.</title>
        <authorList>
            <person name="Baroncelli R."/>
            <person name="Sanz-Martin J.M."/>
            <person name="Rech G.E."/>
            <person name="Sukno S.A."/>
            <person name="Thon M.R."/>
        </authorList>
    </citation>
    <scope>NUCLEOTIDE SEQUENCE [LARGE SCALE GENOMIC DNA]</scope>
    <source>
        <strain evidence="3">TX430BB</strain>
    </source>
</reference>
<protein>
    <recommendedName>
        <fullName evidence="1">BZIP domain-containing protein</fullName>
    </recommendedName>
</protein>
<gene>
    <name evidence="2" type="ORF">CSUB01_12255</name>
</gene>
<feature type="domain" description="BZIP" evidence="1">
    <location>
        <begin position="46"/>
        <end position="61"/>
    </location>
</feature>
<dbReference type="PROSITE" id="PS00036">
    <property type="entry name" value="BZIP_BASIC"/>
    <property type="match status" value="1"/>
</dbReference>
<evidence type="ECO:0000313" key="3">
    <source>
        <dbReference type="Proteomes" id="UP000027238"/>
    </source>
</evidence>
<dbReference type="PANTHER" id="PTHR39607">
    <property type="entry name" value="XANTHOCILLIN BIOSYNTHESIS CLUSTER TRANSCRIPTION FACTOR XANC-RELATED"/>
    <property type="match status" value="1"/>
</dbReference>
<dbReference type="Proteomes" id="UP000027238">
    <property type="component" value="Unassembled WGS sequence"/>
</dbReference>